<dbReference type="AlphaFoldDB" id="L7VY52"/>
<dbReference type="InterPro" id="IPR023214">
    <property type="entry name" value="HAD_sf"/>
</dbReference>
<evidence type="ECO:0000313" key="1">
    <source>
        <dbReference type="EMBL" id="AGC71110.1"/>
    </source>
</evidence>
<protein>
    <submittedName>
        <fullName evidence="1">Hydrolase</fullName>
    </submittedName>
</protein>
<dbReference type="EMBL" id="JX649862">
    <property type="protein sequence ID" value="AGC71110.1"/>
    <property type="molecule type" value="Genomic_DNA"/>
</dbReference>
<organism evidence="1">
    <name type="scientific">uncultured bacterium A1Q1_fos_2067</name>
    <dbReference type="NCBI Taxonomy" id="1256560"/>
    <lineage>
        <taxon>Bacteria</taxon>
        <taxon>environmental samples</taxon>
    </lineage>
</organism>
<keyword evidence="1" id="KW-0378">Hydrolase</keyword>
<name>L7VY52_9BACT</name>
<dbReference type="SUPFAM" id="SSF56784">
    <property type="entry name" value="HAD-like"/>
    <property type="match status" value="1"/>
</dbReference>
<dbReference type="Pfam" id="PF12710">
    <property type="entry name" value="HAD"/>
    <property type="match status" value="1"/>
</dbReference>
<accession>L7VY52</accession>
<proteinExistence type="predicted"/>
<dbReference type="GO" id="GO:0016787">
    <property type="term" value="F:hydrolase activity"/>
    <property type="evidence" value="ECO:0007669"/>
    <property type="project" value="UniProtKB-KW"/>
</dbReference>
<dbReference type="Gene3D" id="3.40.50.1000">
    <property type="entry name" value="HAD superfamily/HAD-like"/>
    <property type="match status" value="1"/>
</dbReference>
<dbReference type="Gene3D" id="1.20.1440.100">
    <property type="entry name" value="SG protein - dephosphorylation function"/>
    <property type="match status" value="1"/>
</dbReference>
<sequence>MKRYALFDLDHTLLPHDTQALFCNFVLRRERWRTLLHLVFLPVAILRVFKLVPLEKAKCAFMAYLWRMPKTRLMQHARDFAETEVKSRVYPELIAEVERHRSEGRVLVLNTASPVIYPPDIARVLGFDHCVATPLVIEDPMPLIPRLSGPNNKNEQKIPNMERDVPGLANLTAEQRADCWSYSDSPADTPLLAFSGRQVLVHPGSTLRQRFPDAIVFTPPRPYASKVGDMLSVVRQVLGLYS</sequence>
<dbReference type="InterPro" id="IPR036412">
    <property type="entry name" value="HAD-like_sf"/>
</dbReference>
<reference evidence="1" key="1">
    <citation type="submission" date="2012-09" db="EMBL/GenBank/DDBJ databases">
        <title>Metagenomic Characterization of a Microbial Community in Wastewater Detects High Levels of Antibiotic Resistance.</title>
        <authorList>
            <person name="Abrams M."/>
            <person name="Caldwell A."/>
            <person name="Vandaei E."/>
            <person name="Lee W."/>
            <person name="Perrott J."/>
            <person name="Khan S.Y."/>
            <person name="Ta J."/>
            <person name="Romero D."/>
            <person name="Nguyen V."/>
            <person name="Pourmand N."/>
            <person name="Ouverney C.C."/>
        </authorList>
    </citation>
    <scope>NUCLEOTIDE SEQUENCE</scope>
</reference>